<organism evidence="2 3">
    <name type="scientific">Fodinibius roseus</name>
    <dbReference type="NCBI Taxonomy" id="1194090"/>
    <lineage>
        <taxon>Bacteria</taxon>
        <taxon>Pseudomonadati</taxon>
        <taxon>Balneolota</taxon>
        <taxon>Balneolia</taxon>
        <taxon>Balneolales</taxon>
        <taxon>Balneolaceae</taxon>
        <taxon>Fodinibius</taxon>
    </lineage>
</organism>
<dbReference type="STRING" id="1194090.SAMN05443144_102140"/>
<evidence type="ECO:0000313" key="2">
    <source>
        <dbReference type="EMBL" id="SHE60949.1"/>
    </source>
</evidence>
<dbReference type="OrthoDB" id="5510929at2"/>
<keyword evidence="3" id="KW-1185">Reference proteome</keyword>
<feature type="signal peptide" evidence="1">
    <location>
        <begin position="1"/>
        <end position="29"/>
    </location>
</feature>
<accession>A0A1M4UWB0</accession>
<protein>
    <submittedName>
        <fullName evidence="2">HmuY protein</fullName>
    </submittedName>
</protein>
<reference evidence="2 3" key="1">
    <citation type="submission" date="2016-11" db="EMBL/GenBank/DDBJ databases">
        <authorList>
            <person name="Jaros S."/>
            <person name="Januszkiewicz K."/>
            <person name="Wedrychowicz H."/>
        </authorList>
    </citation>
    <scope>NUCLEOTIDE SEQUENCE [LARGE SCALE GENOMIC DNA]</scope>
    <source>
        <strain evidence="2 3">DSM 21986</strain>
    </source>
</reference>
<evidence type="ECO:0000256" key="1">
    <source>
        <dbReference type="SAM" id="SignalP"/>
    </source>
</evidence>
<dbReference type="Pfam" id="PF14064">
    <property type="entry name" value="HmuY"/>
    <property type="match status" value="1"/>
</dbReference>
<proteinExistence type="predicted"/>
<name>A0A1M4UWB0_9BACT</name>
<sequence length="222" mass="24166">MEAMLRTTKKLHSLTLIAAALAFVFTACSDDTTGPDGEEEFQLETHTVENLDTGYGGRTAPNDTAYYSLRENNRIEKSDSASTQWDIAFSGTTIYINSGSSGPGDGGAIVLDQSFDATVIAPSEGYAIDTTATSLAIPTGSDNGWYHYTGDEGTPPHTIIPLENTTLIVRTADGERYAKMKIISWYRGNPDLSNEDFNTEDHPSGHYTFEYAIQLNGSRELN</sequence>
<dbReference type="EMBL" id="FQUS01000002">
    <property type="protein sequence ID" value="SHE60949.1"/>
    <property type="molecule type" value="Genomic_DNA"/>
</dbReference>
<evidence type="ECO:0000313" key="3">
    <source>
        <dbReference type="Proteomes" id="UP000184041"/>
    </source>
</evidence>
<dbReference type="CDD" id="cd12105">
    <property type="entry name" value="HmuY"/>
    <property type="match status" value="1"/>
</dbReference>
<dbReference type="Proteomes" id="UP000184041">
    <property type="component" value="Unassembled WGS sequence"/>
</dbReference>
<gene>
    <name evidence="2" type="ORF">SAMN05443144_102140</name>
</gene>
<feature type="chain" id="PRO_5009907792" evidence="1">
    <location>
        <begin position="30"/>
        <end position="222"/>
    </location>
</feature>
<keyword evidence="1" id="KW-0732">Signal</keyword>
<dbReference type="AlphaFoldDB" id="A0A1M4UWB0"/>
<dbReference type="PROSITE" id="PS51257">
    <property type="entry name" value="PROKAR_LIPOPROTEIN"/>
    <property type="match status" value="1"/>
</dbReference>
<dbReference type="InterPro" id="IPR025921">
    <property type="entry name" value="HmuY"/>
</dbReference>